<evidence type="ECO:0000313" key="3">
    <source>
        <dbReference type="Proteomes" id="UP000593998"/>
    </source>
</evidence>
<keyword evidence="1" id="KW-0732">Signal</keyword>
<sequence length="250" mass="26659">MSRSMVALVVSLCGALALAAVTWVPPALGRDSGLRPVQPGLLVVAPEAAGVVTLGRGRAVQLDDSGLRVTHRGDRLLRTVRMGSPVSALLGRVEGRGEQRREEVTHTLADLEIDRLAIRPGEATWSGRLTGDDRELPITLTVRLEGLHVTLTAEAKGADALVVHSHQELATRGLGSGLPERLLRQRAWWVGSGPGPVTEAYSTSLGTLVGVGPRGSARGVDLRRMGHTDLHVWSSSATVTVTSYRRMVEE</sequence>
<dbReference type="EMBL" id="CP062789">
    <property type="protein sequence ID" value="QOK23151.1"/>
    <property type="molecule type" value="Genomic_DNA"/>
</dbReference>
<feature type="chain" id="PRO_5032493264" evidence="1">
    <location>
        <begin position="20"/>
        <end position="250"/>
    </location>
</feature>
<dbReference type="AlphaFoldDB" id="A0A7L9J0H1"/>
<organism evidence="2 3">
    <name type="scientific">Janibacter indicus</name>
    <dbReference type="NCBI Taxonomy" id="857417"/>
    <lineage>
        <taxon>Bacteria</taxon>
        <taxon>Bacillati</taxon>
        <taxon>Actinomycetota</taxon>
        <taxon>Actinomycetes</taxon>
        <taxon>Micrococcales</taxon>
        <taxon>Intrasporangiaceae</taxon>
        <taxon>Janibacter</taxon>
    </lineage>
</organism>
<evidence type="ECO:0000313" key="2">
    <source>
        <dbReference type="EMBL" id="QOK23151.1"/>
    </source>
</evidence>
<protein>
    <submittedName>
        <fullName evidence="2">Uncharacterized protein</fullName>
    </submittedName>
</protein>
<name>A0A7L9J0H1_9MICO</name>
<dbReference type="RefSeq" id="WP_192911344.1">
    <property type="nucleotide sequence ID" value="NZ_CP062789.1"/>
</dbReference>
<dbReference type="Proteomes" id="UP000593998">
    <property type="component" value="Chromosome"/>
</dbReference>
<accession>A0A7L9J0H1</accession>
<evidence type="ECO:0000256" key="1">
    <source>
        <dbReference type="SAM" id="SignalP"/>
    </source>
</evidence>
<proteinExistence type="predicted"/>
<gene>
    <name evidence="2" type="ORF">IGS73_01550</name>
</gene>
<reference evidence="2 3" key="1">
    <citation type="submission" date="2020-10" db="EMBL/GenBank/DDBJ databases">
        <title>Janibacter indicus TT2 genome sequence.</title>
        <authorList>
            <person name="Lee K."/>
            <person name="Ganzorig M."/>
        </authorList>
    </citation>
    <scope>NUCLEOTIDE SEQUENCE [LARGE SCALE GENOMIC DNA]</scope>
    <source>
        <strain evidence="2 3">TT2</strain>
    </source>
</reference>
<feature type="signal peptide" evidence="1">
    <location>
        <begin position="1"/>
        <end position="19"/>
    </location>
</feature>